<keyword evidence="1" id="KW-1133">Transmembrane helix</keyword>
<dbReference type="InterPro" id="IPR000253">
    <property type="entry name" value="FHA_dom"/>
</dbReference>
<proteinExistence type="predicted"/>
<organism evidence="3 4">
    <name type="scientific">Selenomonas sputigena</name>
    <dbReference type="NCBI Taxonomy" id="69823"/>
    <lineage>
        <taxon>Bacteria</taxon>
        <taxon>Bacillati</taxon>
        <taxon>Bacillota</taxon>
        <taxon>Negativicutes</taxon>
        <taxon>Selenomonadales</taxon>
        <taxon>Selenomonadaceae</taxon>
        <taxon>Selenomonas</taxon>
    </lineage>
</organism>
<dbReference type="Gene3D" id="2.60.200.20">
    <property type="match status" value="1"/>
</dbReference>
<dbReference type="EMBL" id="JARVLH010000001">
    <property type="protein sequence ID" value="MEX5284254.1"/>
    <property type="molecule type" value="Genomic_DNA"/>
</dbReference>
<keyword evidence="1" id="KW-0812">Transmembrane</keyword>
<dbReference type="InterPro" id="IPR050923">
    <property type="entry name" value="Cell_Proc_Reg/RNA_Proc"/>
</dbReference>
<name>A0ABV3X2J7_9FIRM</name>
<keyword evidence="1" id="KW-0472">Membrane</keyword>
<evidence type="ECO:0000256" key="1">
    <source>
        <dbReference type="SAM" id="Phobius"/>
    </source>
</evidence>
<feature type="domain" description="FHA" evidence="2">
    <location>
        <begin position="78"/>
        <end position="127"/>
    </location>
</feature>
<comment type="caution">
    <text evidence="3">The sequence shown here is derived from an EMBL/GenBank/DDBJ whole genome shotgun (WGS) entry which is preliminary data.</text>
</comment>
<dbReference type="CDD" id="cd00060">
    <property type="entry name" value="FHA"/>
    <property type="match status" value="1"/>
</dbReference>
<dbReference type="InterPro" id="IPR008984">
    <property type="entry name" value="SMAD_FHA_dom_sf"/>
</dbReference>
<sequence>MPGTDFFLRIISVLFQYGILLLLFLFISRLARMMFRDIKSLREEIKPREFLPSEAVLSVVETSEDGLAGKRFAFTHEINLGRGEDNDIRIPDTFVSHHHAVVRLVNNQYVIEDLGSVNHTYLNDEILRGKAYLKPGDLIRIGFVVLKFER</sequence>
<dbReference type="PROSITE" id="PS50006">
    <property type="entry name" value="FHA_DOMAIN"/>
    <property type="match status" value="1"/>
</dbReference>
<evidence type="ECO:0000313" key="3">
    <source>
        <dbReference type="EMBL" id="MEX5284254.1"/>
    </source>
</evidence>
<evidence type="ECO:0000313" key="4">
    <source>
        <dbReference type="Proteomes" id="UP001559623"/>
    </source>
</evidence>
<dbReference type="Pfam" id="PF00498">
    <property type="entry name" value="FHA"/>
    <property type="match status" value="1"/>
</dbReference>
<dbReference type="SUPFAM" id="SSF49879">
    <property type="entry name" value="SMAD/FHA domain"/>
    <property type="match status" value="1"/>
</dbReference>
<keyword evidence="4" id="KW-1185">Reference proteome</keyword>
<evidence type="ECO:0000259" key="2">
    <source>
        <dbReference type="PROSITE" id="PS50006"/>
    </source>
</evidence>
<dbReference type="RefSeq" id="WP_368845975.1">
    <property type="nucleotide sequence ID" value="NZ_CP194411.1"/>
</dbReference>
<protein>
    <submittedName>
        <fullName evidence="3">FHA domain-containing protein</fullName>
    </submittedName>
</protein>
<dbReference type="Proteomes" id="UP001559623">
    <property type="component" value="Unassembled WGS sequence"/>
</dbReference>
<gene>
    <name evidence="3" type="ORF">QCO44_01170</name>
</gene>
<dbReference type="PANTHER" id="PTHR23308">
    <property type="entry name" value="NUCLEAR INHIBITOR OF PROTEIN PHOSPHATASE-1"/>
    <property type="match status" value="1"/>
</dbReference>
<accession>A0ABV3X2J7</accession>
<feature type="transmembrane region" description="Helical" evidence="1">
    <location>
        <begin position="6"/>
        <end position="27"/>
    </location>
</feature>
<dbReference type="SMART" id="SM00240">
    <property type="entry name" value="FHA"/>
    <property type="match status" value="1"/>
</dbReference>
<reference evidence="3 4" key="1">
    <citation type="submission" date="2023-04" db="EMBL/GenBank/DDBJ databases">
        <title>Genome Sequence of Selenomonas sputigena ATCC 33150.</title>
        <authorList>
            <person name="Miller D.P."/>
            <person name="Anvari S."/>
            <person name="Polson S.W."/>
            <person name="Macdonald M."/>
            <person name="Mcdowell J.V."/>
        </authorList>
    </citation>
    <scope>NUCLEOTIDE SEQUENCE [LARGE SCALE GENOMIC DNA]</scope>
    <source>
        <strain evidence="3 4">ATCC 33150</strain>
    </source>
</reference>